<keyword evidence="5 13" id="KW-0812">Transmembrane</keyword>
<name>A0AAV8VRG8_9CUCU</name>
<evidence type="ECO:0000256" key="11">
    <source>
        <dbReference type="ARBA" id="ARBA00023180"/>
    </source>
</evidence>
<evidence type="ECO:0000256" key="6">
    <source>
        <dbReference type="ARBA" id="ARBA00022737"/>
    </source>
</evidence>
<keyword evidence="6" id="KW-0677">Repeat</keyword>
<dbReference type="SMART" id="SM00369">
    <property type="entry name" value="LRR_TYP"/>
    <property type="match status" value="7"/>
</dbReference>
<dbReference type="PRINTS" id="PR00237">
    <property type="entry name" value="GPCRRHODOPSN"/>
</dbReference>
<dbReference type="FunFam" id="3.80.10.10:FF:001164">
    <property type="entry name" value="GH01279p"/>
    <property type="match status" value="1"/>
</dbReference>
<evidence type="ECO:0000256" key="4">
    <source>
        <dbReference type="ARBA" id="ARBA00022614"/>
    </source>
</evidence>
<dbReference type="InterPro" id="IPR003591">
    <property type="entry name" value="Leu-rich_rpt_typical-subtyp"/>
</dbReference>
<dbReference type="InterPro" id="IPR001611">
    <property type="entry name" value="Leu-rich_rpt"/>
</dbReference>
<evidence type="ECO:0000313" key="17">
    <source>
        <dbReference type="Proteomes" id="UP001159042"/>
    </source>
</evidence>
<evidence type="ECO:0000256" key="14">
    <source>
        <dbReference type="SAM" id="Phobius"/>
    </source>
</evidence>
<evidence type="ECO:0000256" key="13">
    <source>
        <dbReference type="RuleBase" id="RU000688"/>
    </source>
</evidence>
<feature type="transmembrane region" description="Helical" evidence="14">
    <location>
        <begin position="326"/>
        <end position="348"/>
    </location>
</feature>
<comment type="caution">
    <text evidence="16">The sequence shown here is derived from an EMBL/GenBank/DDBJ whole genome shotgun (WGS) entry which is preliminary data.</text>
</comment>
<comment type="similarity">
    <text evidence="2 13">Belongs to the G-protein coupled receptor 1 family.</text>
</comment>
<keyword evidence="17" id="KW-1185">Reference proteome</keyword>
<evidence type="ECO:0000256" key="2">
    <source>
        <dbReference type="ARBA" id="ARBA00010663"/>
    </source>
</evidence>
<dbReference type="GO" id="GO:0009755">
    <property type="term" value="P:hormone-mediated signaling pathway"/>
    <property type="evidence" value="ECO:0007669"/>
    <property type="project" value="TreeGrafter"/>
</dbReference>
<dbReference type="AlphaFoldDB" id="A0AAV8VRG8"/>
<dbReference type="FunFam" id="1.20.1070.10:FF:000023">
    <property type="entry name" value="Relaxin family peptide receptor 1"/>
    <property type="match status" value="1"/>
</dbReference>
<reference evidence="16 17" key="1">
    <citation type="journal article" date="2023" name="Insect Mol. Biol.">
        <title>Genome sequencing provides insights into the evolution of gene families encoding plant cell wall-degrading enzymes in longhorned beetles.</title>
        <authorList>
            <person name="Shin N.R."/>
            <person name="Okamura Y."/>
            <person name="Kirsch R."/>
            <person name="Pauchet Y."/>
        </authorList>
    </citation>
    <scope>NUCLEOTIDE SEQUENCE [LARGE SCALE GENOMIC DNA]</scope>
    <source>
        <strain evidence="16">EAD_L_NR</strain>
    </source>
</reference>
<gene>
    <name evidence="16" type="ORF">NQ315_000233</name>
</gene>
<dbReference type="Pfam" id="PF00001">
    <property type="entry name" value="7tm_1"/>
    <property type="match status" value="1"/>
</dbReference>
<dbReference type="PRINTS" id="PR01739">
    <property type="entry name" value="RELAXINR"/>
</dbReference>
<dbReference type="SUPFAM" id="SSF81321">
    <property type="entry name" value="Family A G protein-coupled receptor-like"/>
    <property type="match status" value="1"/>
</dbReference>
<feature type="domain" description="G-protein coupled receptors family 1 profile" evidence="15">
    <location>
        <begin position="264"/>
        <end position="530"/>
    </location>
</feature>
<dbReference type="Gene3D" id="1.20.1070.10">
    <property type="entry name" value="Rhodopsin 7-helix transmembrane proteins"/>
    <property type="match status" value="1"/>
</dbReference>
<dbReference type="PROSITE" id="PS51450">
    <property type="entry name" value="LRR"/>
    <property type="match status" value="1"/>
</dbReference>
<dbReference type="Gene3D" id="3.80.10.10">
    <property type="entry name" value="Ribonuclease Inhibitor"/>
    <property type="match status" value="2"/>
</dbReference>
<comment type="subcellular location">
    <subcellularLocation>
        <location evidence="1">Cell membrane</location>
        <topology evidence="1">Multi-pass membrane protein</topology>
    </subcellularLocation>
</comment>
<dbReference type="InterPro" id="IPR017452">
    <property type="entry name" value="GPCR_Rhodpsn_7TM"/>
</dbReference>
<dbReference type="GO" id="GO:0008528">
    <property type="term" value="F:G protein-coupled peptide receptor activity"/>
    <property type="evidence" value="ECO:0007669"/>
    <property type="project" value="TreeGrafter"/>
</dbReference>
<accession>A0AAV8VRG8</accession>
<sequence>MAHCNIMEVAPMTFYKLRRLKNMHLDNNHLKTIPEGIFSEGNELETLTIMYNDISKIHPLAFQRLQNLLELDLRGNKLTEIQARTLEPLKNLTILFLQNNQIKYVEASDFPPLPLRQLSLMDNKIMGVDAGAFANLSNLRTLVVSNNRLTALKNGTLRNLTALESLTLNNNFIKTVELGVFVDVPNLHSLKLQRNQFRTLEKSVLSPLKNLTTIYFDRFEMCSSATHVWVCLPKGDGISSQEHMLDNSLLRTCVWVMGAIGCTGNVVVLLGRLFAPTNNVVHSLYLRNLALSDLLMGVYLFIIAAVDQHYRGVYLRHQYNWRHSYMCSLCGFLSTLSCESSVLILSLVTWDRFISVTQPLARKQPSPKTAAFTLLVLWCVAAVLSLAPLSHFTKSYFGDEFYGSNGVCLSLHIHEPYAKAIATSTGWEYSAAMFILTNTLALVFICYAYLRMINEIKASGVACRSTRQSHDRDKVAQRFGVIVLTDSLCWVPIIVVKILALAGVTIPSDLYAWLAIFVLPINSALNPVLYTLTTTVFKKQVRKIFQSCHRRRAEHQHSASESGFSLSFGVFPIAGSSRRILSYRGTQSSSLTASKNSWKRSTAV</sequence>
<keyword evidence="9 14" id="KW-0472">Membrane</keyword>
<feature type="transmembrane region" description="Helical" evidence="14">
    <location>
        <begin position="510"/>
        <end position="533"/>
    </location>
</feature>
<dbReference type="SUPFAM" id="SSF52058">
    <property type="entry name" value="L domain-like"/>
    <property type="match status" value="1"/>
</dbReference>
<dbReference type="PROSITE" id="PS00237">
    <property type="entry name" value="G_PROTEIN_RECEP_F1_1"/>
    <property type="match status" value="1"/>
</dbReference>
<evidence type="ECO:0000256" key="3">
    <source>
        <dbReference type="ARBA" id="ARBA00022475"/>
    </source>
</evidence>
<feature type="transmembrane region" description="Helical" evidence="14">
    <location>
        <begin position="479"/>
        <end position="504"/>
    </location>
</feature>
<evidence type="ECO:0000256" key="7">
    <source>
        <dbReference type="ARBA" id="ARBA00022989"/>
    </source>
</evidence>
<dbReference type="GO" id="GO:0007189">
    <property type="term" value="P:adenylate cyclase-activating G protein-coupled receptor signaling pathway"/>
    <property type="evidence" value="ECO:0007669"/>
    <property type="project" value="TreeGrafter"/>
</dbReference>
<evidence type="ECO:0000256" key="8">
    <source>
        <dbReference type="ARBA" id="ARBA00023040"/>
    </source>
</evidence>
<evidence type="ECO:0000256" key="9">
    <source>
        <dbReference type="ARBA" id="ARBA00023136"/>
    </source>
</evidence>
<keyword evidence="12 13" id="KW-0807">Transducer</keyword>
<evidence type="ECO:0000313" key="16">
    <source>
        <dbReference type="EMBL" id="KAJ8916589.1"/>
    </source>
</evidence>
<proteinExistence type="inferred from homology"/>
<keyword evidence="11" id="KW-0325">Glycoprotein</keyword>
<evidence type="ECO:0000259" key="15">
    <source>
        <dbReference type="PROSITE" id="PS50262"/>
    </source>
</evidence>
<protein>
    <recommendedName>
        <fullName evidence="15">G-protein coupled receptors family 1 profile domain-containing protein</fullName>
    </recommendedName>
</protein>
<evidence type="ECO:0000256" key="1">
    <source>
        <dbReference type="ARBA" id="ARBA00004651"/>
    </source>
</evidence>
<feature type="transmembrane region" description="Helical" evidence="14">
    <location>
        <begin position="369"/>
        <end position="389"/>
    </location>
</feature>
<dbReference type="Proteomes" id="UP001159042">
    <property type="component" value="Unassembled WGS sequence"/>
</dbReference>
<dbReference type="GO" id="GO:0005886">
    <property type="term" value="C:plasma membrane"/>
    <property type="evidence" value="ECO:0007669"/>
    <property type="project" value="UniProtKB-SubCell"/>
</dbReference>
<dbReference type="SMART" id="SM00365">
    <property type="entry name" value="LRR_SD22"/>
    <property type="match status" value="4"/>
</dbReference>
<keyword evidence="7 14" id="KW-1133">Transmembrane helix</keyword>
<evidence type="ECO:0000256" key="5">
    <source>
        <dbReference type="ARBA" id="ARBA00022692"/>
    </source>
</evidence>
<dbReference type="InterPro" id="IPR032675">
    <property type="entry name" value="LRR_dom_sf"/>
</dbReference>
<evidence type="ECO:0000256" key="10">
    <source>
        <dbReference type="ARBA" id="ARBA00023170"/>
    </source>
</evidence>
<keyword evidence="10 13" id="KW-0675">Receptor</keyword>
<dbReference type="InterPro" id="IPR008112">
    <property type="entry name" value="Relaxin_rcpt"/>
</dbReference>
<keyword evidence="3" id="KW-1003">Cell membrane</keyword>
<keyword evidence="4" id="KW-0433">Leucine-rich repeat</keyword>
<dbReference type="EMBL" id="JANEYG010000041">
    <property type="protein sequence ID" value="KAJ8916589.1"/>
    <property type="molecule type" value="Genomic_DNA"/>
</dbReference>
<feature type="transmembrane region" description="Helical" evidence="14">
    <location>
        <begin position="286"/>
        <end position="306"/>
    </location>
</feature>
<feature type="transmembrane region" description="Helical" evidence="14">
    <location>
        <begin position="429"/>
        <end position="450"/>
    </location>
</feature>
<dbReference type="InterPro" id="IPR000276">
    <property type="entry name" value="GPCR_Rhodpsn"/>
</dbReference>
<dbReference type="PANTHER" id="PTHR24372">
    <property type="entry name" value="GLYCOPROTEIN HORMONE RECEPTOR"/>
    <property type="match status" value="1"/>
</dbReference>
<evidence type="ECO:0000256" key="12">
    <source>
        <dbReference type="ARBA" id="ARBA00023224"/>
    </source>
</evidence>
<dbReference type="PANTHER" id="PTHR24372:SF80">
    <property type="entry name" value="FI21465P1-RELATED"/>
    <property type="match status" value="1"/>
</dbReference>
<keyword evidence="8 13" id="KW-0297">G-protein coupled receptor</keyword>
<organism evidence="16 17">
    <name type="scientific">Exocentrus adspersus</name>
    <dbReference type="NCBI Taxonomy" id="1586481"/>
    <lineage>
        <taxon>Eukaryota</taxon>
        <taxon>Metazoa</taxon>
        <taxon>Ecdysozoa</taxon>
        <taxon>Arthropoda</taxon>
        <taxon>Hexapoda</taxon>
        <taxon>Insecta</taxon>
        <taxon>Pterygota</taxon>
        <taxon>Neoptera</taxon>
        <taxon>Endopterygota</taxon>
        <taxon>Coleoptera</taxon>
        <taxon>Polyphaga</taxon>
        <taxon>Cucujiformia</taxon>
        <taxon>Chrysomeloidea</taxon>
        <taxon>Cerambycidae</taxon>
        <taxon>Lamiinae</taxon>
        <taxon>Acanthocinini</taxon>
        <taxon>Exocentrus</taxon>
    </lineage>
</organism>
<dbReference type="PROSITE" id="PS50262">
    <property type="entry name" value="G_PROTEIN_RECEP_F1_2"/>
    <property type="match status" value="1"/>
</dbReference>
<feature type="transmembrane region" description="Helical" evidence="14">
    <location>
        <begin position="254"/>
        <end position="274"/>
    </location>
</feature>
<dbReference type="Pfam" id="PF13855">
    <property type="entry name" value="LRR_8"/>
    <property type="match status" value="2"/>
</dbReference>
<dbReference type="CDD" id="cd15137">
    <property type="entry name" value="7tmA_Relaxin_R"/>
    <property type="match status" value="1"/>
</dbReference>